<dbReference type="InterPro" id="IPR007253">
    <property type="entry name" value="Cell_wall-bd_2"/>
</dbReference>
<dbReference type="InterPro" id="IPR003343">
    <property type="entry name" value="Big_2"/>
</dbReference>
<dbReference type="Proteomes" id="UP000553059">
    <property type="component" value="Unassembled WGS sequence"/>
</dbReference>
<evidence type="ECO:0000313" key="3">
    <source>
        <dbReference type="EMBL" id="HHY26985.1"/>
    </source>
</evidence>
<dbReference type="SMART" id="SM00635">
    <property type="entry name" value="BID_2"/>
    <property type="match status" value="3"/>
</dbReference>
<protein>
    <submittedName>
        <fullName evidence="3">Cell wall-binding protein</fullName>
    </submittedName>
</protein>
<keyword evidence="1" id="KW-0732">Signal</keyword>
<dbReference type="InterPro" id="IPR051922">
    <property type="entry name" value="Bact_Sporulation_Assoc"/>
</dbReference>
<feature type="chain" id="PRO_5038532698" evidence="1">
    <location>
        <begin position="28"/>
        <end position="571"/>
    </location>
</feature>
<reference evidence="3 4" key="1">
    <citation type="journal article" date="2020" name="Biotechnol. Biofuels">
        <title>New insights from the biogas microbiome by comprehensive genome-resolved metagenomics of nearly 1600 species originating from multiple anaerobic digesters.</title>
        <authorList>
            <person name="Campanaro S."/>
            <person name="Treu L."/>
            <person name="Rodriguez-R L.M."/>
            <person name="Kovalovszki A."/>
            <person name="Ziels R.M."/>
            <person name="Maus I."/>
            <person name="Zhu X."/>
            <person name="Kougias P.G."/>
            <person name="Basile A."/>
            <person name="Luo G."/>
            <person name="Schluter A."/>
            <person name="Konstantinidis K.T."/>
            <person name="Angelidaki I."/>
        </authorList>
    </citation>
    <scope>NUCLEOTIDE SEQUENCE [LARGE SCALE GENOMIC DNA]</scope>
    <source>
        <strain evidence="3">AS05jafATM_4</strain>
    </source>
</reference>
<dbReference type="Gene3D" id="2.60.40.1080">
    <property type="match status" value="3"/>
</dbReference>
<name>A0A7C6Z4J9_9FIRM</name>
<feature type="domain" description="BIG2" evidence="2">
    <location>
        <begin position="114"/>
        <end position="186"/>
    </location>
</feature>
<dbReference type="PANTHER" id="PTHR30032:SF8">
    <property type="entry name" value="GERMINATION-SPECIFIC N-ACETYLMURAMOYL-L-ALANINE AMIDASE"/>
    <property type="match status" value="1"/>
</dbReference>
<dbReference type="AlphaFoldDB" id="A0A7C6Z4J9"/>
<gene>
    <name evidence="3" type="ORF">GX523_09640</name>
</gene>
<feature type="signal peptide" evidence="1">
    <location>
        <begin position="1"/>
        <end position="27"/>
    </location>
</feature>
<feature type="domain" description="BIG2" evidence="2">
    <location>
        <begin position="192"/>
        <end position="268"/>
    </location>
</feature>
<dbReference type="InterPro" id="IPR008964">
    <property type="entry name" value="Invasin/intimin_cell_adhesion"/>
</dbReference>
<sequence>MKKRYSMTLLCLVLIISLLSISIPVSANTAGATSVSLDKSAIVLTVGQTDTLTATVLPSDTPNKNITWISSNPNVVKVFNGVLMGLSEGTAYITAMNPSANSNYASCFVIVKKPNSDMKVNKTSSTLTVGSTETLTVTISPSQAIHWTSSNTEIVQVFNGVLMAQKVGTALITATAADGSNSVTCMITVTDAPASITLNKSTATLGVKESQTLIATVSPPLPYNAYIIWQSSNPGIVSVSGGVITGVNLGSAVITAIASDGSSSATCNVTVTETGINATRLGGANRYETSVQISKEGWPTGSTYAVLATGNNYPDALSAAPLAQKYNAPILLTDKTLPQVTLNEITRLKPAQIFICGGTGAISKAIENQLNTMGIITKRLEGKDRYETSVSIAKELGTTSGELVLVNGYEWSDALSVSPIAAKKGIPILLTDKSVFPDSIKTFVNSNSFYKTYVLGGTDLISNQVKDQLPGSERIGGNNLYERNINILKAFESDLDLSTICIATGSAFPDALSGSALAANLSTAIVLVDNSNLKSVTTQYSANSLKQTDDVYVFGLQGVVSEDVVKKLFTK</sequence>
<organism evidence="3 4">
    <name type="scientific">Desulfitobacterium dehalogenans</name>
    <dbReference type="NCBI Taxonomy" id="36854"/>
    <lineage>
        <taxon>Bacteria</taxon>
        <taxon>Bacillati</taxon>
        <taxon>Bacillota</taxon>
        <taxon>Clostridia</taxon>
        <taxon>Eubacteriales</taxon>
        <taxon>Desulfitobacteriaceae</taxon>
        <taxon>Desulfitobacterium</taxon>
    </lineage>
</organism>
<dbReference type="SUPFAM" id="SSF49373">
    <property type="entry name" value="Invasin/intimin cell-adhesion fragments"/>
    <property type="match status" value="3"/>
</dbReference>
<dbReference type="Pfam" id="PF04122">
    <property type="entry name" value="CW_binding_2"/>
    <property type="match status" value="3"/>
</dbReference>
<feature type="domain" description="BIG2" evidence="2">
    <location>
        <begin position="31"/>
        <end position="109"/>
    </location>
</feature>
<accession>A0A7C6Z4J9</accession>
<evidence type="ECO:0000259" key="2">
    <source>
        <dbReference type="SMART" id="SM00635"/>
    </source>
</evidence>
<evidence type="ECO:0000313" key="4">
    <source>
        <dbReference type="Proteomes" id="UP000553059"/>
    </source>
</evidence>
<proteinExistence type="predicted"/>
<dbReference type="Pfam" id="PF02368">
    <property type="entry name" value="Big_2"/>
    <property type="match status" value="3"/>
</dbReference>
<comment type="caution">
    <text evidence="3">The sequence shown here is derived from an EMBL/GenBank/DDBJ whole genome shotgun (WGS) entry which is preliminary data.</text>
</comment>
<dbReference type="PANTHER" id="PTHR30032">
    <property type="entry name" value="N-ACETYLMURAMOYL-L-ALANINE AMIDASE-RELATED"/>
    <property type="match status" value="1"/>
</dbReference>
<dbReference type="Gene3D" id="3.40.50.12090">
    <property type="match status" value="2"/>
</dbReference>
<dbReference type="EMBL" id="DUTF01000222">
    <property type="protein sequence ID" value="HHY26985.1"/>
    <property type="molecule type" value="Genomic_DNA"/>
</dbReference>
<evidence type="ECO:0000256" key="1">
    <source>
        <dbReference type="SAM" id="SignalP"/>
    </source>
</evidence>